<accession>A0ABP0JA84</accession>
<keyword evidence="2" id="KW-1185">Reference proteome</keyword>
<dbReference type="EMBL" id="CAXAMM010006513">
    <property type="protein sequence ID" value="CAK9011308.1"/>
    <property type="molecule type" value="Genomic_DNA"/>
</dbReference>
<evidence type="ECO:0000313" key="1">
    <source>
        <dbReference type="EMBL" id="CAK9011308.1"/>
    </source>
</evidence>
<protein>
    <submittedName>
        <fullName evidence="1">Uncharacterized protein</fullName>
    </submittedName>
</protein>
<dbReference type="Proteomes" id="UP001642464">
    <property type="component" value="Unassembled WGS sequence"/>
</dbReference>
<reference evidence="1 2" key="1">
    <citation type="submission" date="2024-02" db="EMBL/GenBank/DDBJ databases">
        <authorList>
            <person name="Chen Y."/>
            <person name="Shah S."/>
            <person name="Dougan E. K."/>
            <person name="Thang M."/>
            <person name="Chan C."/>
        </authorList>
    </citation>
    <scope>NUCLEOTIDE SEQUENCE [LARGE SCALE GENOMIC DNA]</scope>
</reference>
<sequence length="223" mass="24655">MASKRPRTGHESYYRQVDGVKCDRALLEAAERAAKHGAISLSEAMDLWEKAKDGNRITAVERQTLGWVLEHLQLTEKAKAFLEQQLSDGSYYTTIGHTKYSRGLLEKAEGFAAEQSISQQQALELWQLALDGERLGDCERRTLRYILQNLNATTGAKKFLLSKLDPAVTPPASAAASSGAAPAVPPRSLSVSRFLRFLMVLEIPEEVQRGFGNTPNPPGWGDW</sequence>
<comment type="caution">
    <text evidence="1">The sequence shown here is derived from an EMBL/GenBank/DDBJ whole genome shotgun (WGS) entry which is preliminary data.</text>
</comment>
<gene>
    <name evidence="1" type="ORF">SCF082_LOCUS11044</name>
</gene>
<evidence type="ECO:0000313" key="2">
    <source>
        <dbReference type="Proteomes" id="UP001642464"/>
    </source>
</evidence>
<proteinExistence type="predicted"/>
<name>A0ABP0JA84_9DINO</name>
<organism evidence="1 2">
    <name type="scientific">Durusdinium trenchii</name>
    <dbReference type="NCBI Taxonomy" id="1381693"/>
    <lineage>
        <taxon>Eukaryota</taxon>
        <taxon>Sar</taxon>
        <taxon>Alveolata</taxon>
        <taxon>Dinophyceae</taxon>
        <taxon>Suessiales</taxon>
        <taxon>Symbiodiniaceae</taxon>
        <taxon>Durusdinium</taxon>
    </lineage>
</organism>